<feature type="region of interest" description="Disordered" evidence="1">
    <location>
        <begin position="430"/>
        <end position="462"/>
    </location>
</feature>
<evidence type="ECO:0000313" key="2">
    <source>
        <dbReference type="Proteomes" id="UP000694920"/>
    </source>
</evidence>
<dbReference type="GO" id="GO:0036158">
    <property type="term" value="P:outer dynein arm assembly"/>
    <property type="evidence" value="ECO:0007669"/>
    <property type="project" value="InterPro"/>
</dbReference>
<accession>A0AAJ7RVM6</accession>
<dbReference type="Proteomes" id="UP000694920">
    <property type="component" value="Unplaced"/>
</dbReference>
<keyword evidence="2" id="KW-1185">Reference proteome</keyword>
<dbReference type="GO" id="GO:0003341">
    <property type="term" value="P:cilium movement"/>
    <property type="evidence" value="ECO:0007669"/>
    <property type="project" value="InterPro"/>
</dbReference>
<dbReference type="AlphaFoldDB" id="A0AAJ7RVM6"/>
<dbReference type="GO" id="GO:0036064">
    <property type="term" value="C:ciliary basal body"/>
    <property type="evidence" value="ECO:0007669"/>
    <property type="project" value="TreeGrafter"/>
</dbReference>
<dbReference type="GO" id="GO:0035253">
    <property type="term" value="C:ciliary rootlet"/>
    <property type="evidence" value="ECO:0007669"/>
    <property type="project" value="TreeGrafter"/>
</dbReference>
<sequence length="559" mass="65929">MLSAKNVKLHGMKDERWTTKDKLIQYRGILKLHARDRKLQVISVNKLKKKVSRDLKDLTSDVKEYRGIMTDIMNGDQRRMHMLLQHHRDFQLAYDHLKPSETYAAIFQDSALKRKLLNKLYYTKKKKMKEFFDLQLECALLADKYEQEQEYKPNYLQQTLITNYQRFIAKMNAAAAIRETYICMSNILKKDAVYFDAVLDALKVDQKVQCQILIKATVMGQLAAENLDDTRQKYKQMAQDVWVNMRERERTLKNVRSQVDDLWAYAQSLVRVESDTDFTEKKIIVTKSEEWLQSQIRHLEDIFDKTKESMLVRSYDEVFPRLEEQMRQKARLLVQFNHNLIERDSILNKKHHALLILASLEHSMIGTTGQYKADKKIMLDQIETQKKREADFKNMRKIRGELLMNIRAAMQNMVSMLVYIKRGKSVKKIPKENEKKSKKSPVIEEKEDEEFEDKISGEEEPQFEKIDEDGLTLLTQVTRKVGMLFSMSGFQLDEEREVRAKDLYQTYISDYRSKLKYGVGEPEPTGLYVEHEVIDSNVLTRADIKLRSRQLVEAHLKPE</sequence>
<dbReference type="PANTHER" id="PTHR46518">
    <property type="entry name" value="COILED-COIL DOMAIN-CONTAINING PROTEIN 151"/>
    <property type="match status" value="1"/>
</dbReference>
<reference evidence="3" key="1">
    <citation type="submission" date="2025-08" db="UniProtKB">
        <authorList>
            <consortium name="RefSeq"/>
        </authorList>
    </citation>
    <scope>IDENTIFICATION</scope>
</reference>
<proteinExistence type="predicted"/>
<dbReference type="GO" id="GO:0097542">
    <property type="term" value="C:ciliary tip"/>
    <property type="evidence" value="ECO:0007669"/>
    <property type="project" value="TreeGrafter"/>
</dbReference>
<organism evidence="2 3">
    <name type="scientific">Cephus cinctus</name>
    <name type="common">Wheat stem sawfly</name>
    <dbReference type="NCBI Taxonomy" id="211228"/>
    <lineage>
        <taxon>Eukaryota</taxon>
        <taxon>Metazoa</taxon>
        <taxon>Ecdysozoa</taxon>
        <taxon>Arthropoda</taxon>
        <taxon>Hexapoda</taxon>
        <taxon>Insecta</taxon>
        <taxon>Pterygota</taxon>
        <taxon>Neoptera</taxon>
        <taxon>Endopterygota</taxon>
        <taxon>Hymenoptera</taxon>
        <taxon>Cephoidea</taxon>
        <taxon>Cephidae</taxon>
        <taxon>Cephus</taxon>
    </lineage>
</organism>
<name>A0AAJ7RVM6_CEPCN</name>
<evidence type="ECO:0000313" key="3">
    <source>
        <dbReference type="RefSeq" id="XP_024947549.1"/>
    </source>
</evidence>
<feature type="compositionally biased region" description="Basic and acidic residues" evidence="1">
    <location>
        <begin position="453"/>
        <end position="462"/>
    </location>
</feature>
<protein>
    <submittedName>
        <fullName evidence="3">Uncharacterized protein LOC107274516</fullName>
    </submittedName>
</protein>
<dbReference type="RefSeq" id="XP_024947549.1">
    <property type="nucleotide sequence ID" value="XM_025091781.1"/>
</dbReference>
<dbReference type="KEGG" id="ccin:107274516"/>
<dbReference type="InterPro" id="IPR033192">
    <property type="entry name" value="ODAD3"/>
</dbReference>
<dbReference type="PANTHER" id="PTHR46518:SF1">
    <property type="entry name" value="OUTER DYNEIN ARM-DOCKING COMPLEX SUBUNIT 3"/>
    <property type="match status" value="1"/>
</dbReference>
<dbReference type="GeneID" id="107274516"/>
<gene>
    <name evidence="3" type="primary">LOC107274516</name>
</gene>
<evidence type="ECO:0000256" key="1">
    <source>
        <dbReference type="SAM" id="MobiDB-lite"/>
    </source>
</evidence>